<evidence type="ECO:0000256" key="6">
    <source>
        <dbReference type="ARBA" id="ARBA00023157"/>
    </source>
</evidence>
<keyword evidence="6" id="KW-1015">Disulfide bond</keyword>
<evidence type="ECO:0000256" key="1">
    <source>
        <dbReference type="ARBA" id="ARBA00004609"/>
    </source>
</evidence>
<dbReference type="GO" id="GO:0098552">
    <property type="term" value="C:side of membrane"/>
    <property type="evidence" value="ECO:0007669"/>
    <property type="project" value="UniProtKB-KW"/>
</dbReference>
<dbReference type="SUPFAM" id="SSF57302">
    <property type="entry name" value="Snake toxin-like"/>
    <property type="match status" value="1"/>
</dbReference>
<keyword evidence="4 12" id="KW-0732">Signal</keyword>
<protein>
    <recommendedName>
        <fullName evidence="10">MAC-inhibitory protein</fullName>
    </recommendedName>
    <alternativeName>
        <fullName evidence="11">Membrane attack complex inhibition factor</fullName>
    </alternativeName>
    <alternativeName>
        <fullName evidence="9">Protectin</fullName>
    </alternativeName>
</protein>
<dbReference type="GO" id="GO:0005886">
    <property type="term" value="C:plasma membrane"/>
    <property type="evidence" value="ECO:0007669"/>
    <property type="project" value="UniProtKB-SubCell"/>
</dbReference>
<feature type="domain" description="UPAR/Ly6" evidence="13">
    <location>
        <begin position="24"/>
        <end position="107"/>
    </location>
</feature>
<dbReference type="STRING" id="9713.A0A2U3Z099"/>
<dbReference type="GO" id="GO:0001971">
    <property type="term" value="P:negative regulation of activation of membrane attack complex"/>
    <property type="evidence" value="ECO:0007669"/>
    <property type="project" value="TreeGrafter"/>
</dbReference>
<dbReference type="GeneID" id="102733332"/>
<dbReference type="RefSeq" id="XP_006749432.1">
    <property type="nucleotide sequence ID" value="XM_006749369.2"/>
</dbReference>
<dbReference type="RefSeq" id="XP_030876373.1">
    <property type="nucleotide sequence ID" value="XM_031020513.1"/>
</dbReference>
<accession>A0A2U3Z099</accession>
<evidence type="ECO:0000313" key="14">
    <source>
        <dbReference type="Proteomes" id="UP000245341"/>
    </source>
</evidence>
<evidence type="ECO:0000256" key="4">
    <source>
        <dbReference type="ARBA" id="ARBA00022729"/>
    </source>
</evidence>
<dbReference type="CTD" id="966"/>
<dbReference type="PANTHER" id="PTHR10036">
    <property type="entry name" value="CD59 GLYCOPROTEIN"/>
    <property type="match status" value="1"/>
</dbReference>
<evidence type="ECO:0000256" key="11">
    <source>
        <dbReference type="ARBA" id="ARBA00031867"/>
    </source>
</evidence>
<dbReference type="PANTHER" id="PTHR10036:SF24">
    <property type="entry name" value="CD59 GLYCOPROTEIN"/>
    <property type="match status" value="1"/>
</dbReference>
<dbReference type="SMART" id="SM00134">
    <property type="entry name" value="LU"/>
    <property type="match status" value="1"/>
</dbReference>
<dbReference type="OrthoDB" id="10011411at2759"/>
<dbReference type="KEGG" id="lww:102733332"/>
<dbReference type="CDD" id="cd23554">
    <property type="entry name" value="TFP_LU_ECD_CD59"/>
    <property type="match status" value="1"/>
</dbReference>
<keyword evidence="3" id="KW-0336">GPI-anchor</keyword>
<organism evidence="14 15">
    <name type="scientific">Leptonychotes weddellii</name>
    <name type="common">Weddell seal</name>
    <name type="synonym">Otaria weddellii</name>
    <dbReference type="NCBI Taxonomy" id="9713"/>
    <lineage>
        <taxon>Eukaryota</taxon>
        <taxon>Metazoa</taxon>
        <taxon>Chordata</taxon>
        <taxon>Craniata</taxon>
        <taxon>Vertebrata</taxon>
        <taxon>Euteleostomi</taxon>
        <taxon>Mammalia</taxon>
        <taxon>Eutheria</taxon>
        <taxon>Laurasiatheria</taxon>
        <taxon>Carnivora</taxon>
        <taxon>Caniformia</taxon>
        <taxon>Pinnipedia</taxon>
        <taxon>Phocidae</taxon>
        <taxon>Monachinae</taxon>
        <taxon>Lobodontini</taxon>
        <taxon>Leptonychotes</taxon>
    </lineage>
</organism>
<evidence type="ECO:0000256" key="7">
    <source>
        <dbReference type="ARBA" id="ARBA00023180"/>
    </source>
</evidence>
<evidence type="ECO:0000256" key="8">
    <source>
        <dbReference type="ARBA" id="ARBA00023288"/>
    </source>
</evidence>
<evidence type="ECO:0000256" key="10">
    <source>
        <dbReference type="ARBA" id="ARBA00031590"/>
    </source>
</evidence>
<evidence type="ECO:0000259" key="13">
    <source>
        <dbReference type="SMART" id="SM00134"/>
    </source>
</evidence>
<comment type="subunit">
    <text evidence="2">Interacts with T-cell surface antigen CD2.</text>
</comment>
<evidence type="ECO:0000256" key="9">
    <source>
        <dbReference type="ARBA" id="ARBA00029920"/>
    </source>
</evidence>
<name>A0A2U3Z099_LEPWE</name>
<evidence type="ECO:0000313" key="16">
    <source>
        <dbReference type="RefSeq" id="XP_030876373.1"/>
    </source>
</evidence>
<dbReference type="Pfam" id="PF25152">
    <property type="entry name" value="CD59"/>
    <property type="match status" value="1"/>
</dbReference>
<dbReference type="GO" id="GO:0001848">
    <property type="term" value="F:complement binding"/>
    <property type="evidence" value="ECO:0007669"/>
    <property type="project" value="TreeGrafter"/>
</dbReference>
<keyword evidence="14" id="KW-1185">Reference proteome</keyword>
<evidence type="ECO:0000256" key="2">
    <source>
        <dbReference type="ARBA" id="ARBA00011481"/>
    </source>
</evidence>
<evidence type="ECO:0000256" key="3">
    <source>
        <dbReference type="ARBA" id="ARBA00022622"/>
    </source>
</evidence>
<dbReference type="AlphaFoldDB" id="A0A2U3Z099"/>
<proteinExistence type="predicted"/>
<reference evidence="15 16" key="1">
    <citation type="submission" date="2025-04" db="UniProtKB">
        <authorList>
            <consortium name="RefSeq"/>
        </authorList>
    </citation>
    <scope>IDENTIFICATION</scope>
    <source>
        <tissue evidence="15 16">Liver</tissue>
    </source>
</reference>
<dbReference type="InterPro" id="IPR016054">
    <property type="entry name" value="LY6_UPA_recep-like"/>
</dbReference>
<evidence type="ECO:0000256" key="5">
    <source>
        <dbReference type="ARBA" id="ARBA00023136"/>
    </source>
</evidence>
<keyword evidence="7" id="KW-0325">Glycoprotein</keyword>
<evidence type="ECO:0000256" key="12">
    <source>
        <dbReference type="SAM" id="SignalP"/>
    </source>
</evidence>
<gene>
    <name evidence="15 16" type="primary">CD59</name>
</gene>
<keyword evidence="8" id="KW-0449">Lipoprotein</keyword>
<dbReference type="InterPro" id="IPR045860">
    <property type="entry name" value="Snake_toxin-like_sf"/>
</dbReference>
<keyword evidence="5" id="KW-0472">Membrane</keyword>
<dbReference type="Gene3D" id="2.10.60.10">
    <property type="entry name" value="CD59"/>
    <property type="match status" value="1"/>
</dbReference>
<dbReference type="InterPro" id="IPR056949">
    <property type="entry name" value="CD59"/>
</dbReference>
<feature type="signal peptide" evidence="12">
    <location>
        <begin position="1"/>
        <end position="23"/>
    </location>
</feature>
<evidence type="ECO:0000313" key="15">
    <source>
        <dbReference type="RefSeq" id="XP_006749432.1"/>
    </source>
</evidence>
<dbReference type="Proteomes" id="UP000245341">
    <property type="component" value="Unplaced"/>
</dbReference>
<sequence length="120" mass="13190">MRSKGGFILHLLVLAVLCHSGHSLTCYDCADSVACSKTTVCSLNLDACLLVKAEPNLFYHRCWKFDDCNYNLISKTLGLRKLEYSCCQQDLCNRNAAARGTSSTALLLIPLLAAAWTLCL</sequence>
<feature type="chain" id="PRO_5044581240" description="MAC-inhibitory protein" evidence="12">
    <location>
        <begin position="24"/>
        <end position="120"/>
    </location>
</feature>
<comment type="subcellular location">
    <subcellularLocation>
        <location evidence="1">Cell membrane</location>
        <topology evidence="1">Lipid-anchor</topology>
        <topology evidence="1">GPI-anchor</topology>
    </subcellularLocation>
</comment>